<comment type="caution">
    <text evidence="2">The sequence shown here is derived from an EMBL/GenBank/DDBJ whole genome shotgun (WGS) entry which is preliminary data.</text>
</comment>
<dbReference type="Proteomes" id="UP000823561">
    <property type="component" value="Chromosome 2"/>
</dbReference>
<gene>
    <name evidence="2" type="ORF">AALO_G00030940</name>
</gene>
<name>A0AAV6HEA2_9TELE</name>
<organism evidence="2 3">
    <name type="scientific">Alosa alosa</name>
    <name type="common">allis shad</name>
    <dbReference type="NCBI Taxonomy" id="278164"/>
    <lineage>
        <taxon>Eukaryota</taxon>
        <taxon>Metazoa</taxon>
        <taxon>Chordata</taxon>
        <taxon>Craniata</taxon>
        <taxon>Vertebrata</taxon>
        <taxon>Euteleostomi</taxon>
        <taxon>Actinopterygii</taxon>
        <taxon>Neopterygii</taxon>
        <taxon>Teleostei</taxon>
        <taxon>Clupei</taxon>
        <taxon>Clupeiformes</taxon>
        <taxon>Clupeoidei</taxon>
        <taxon>Clupeidae</taxon>
        <taxon>Alosa</taxon>
    </lineage>
</organism>
<reference evidence="2" key="1">
    <citation type="submission" date="2020-10" db="EMBL/GenBank/DDBJ databases">
        <title>Chromosome-scale genome assembly of the Allis shad, Alosa alosa.</title>
        <authorList>
            <person name="Margot Z."/>
            <person name="Christophe K."/>
            <person name="Cabau C."/>
            <person name="Louis A."/>
            <person name="Berthelot C."/>
            <person name="Parey E."/>
            <person name="Roest Crollius H."/>
            <person name="Montfort J."/>
            <person name="Robinson-Rechavi M."/>
            <person name="Bucao C."/>
            <person name="Bouchez O."/>
            <person name="Gislard M."/>
            <person name="Lluch J."/>
            <person name="Milhes M."/>
            <person name="Lampietro C."/>
            <person name="Lopez Roques C."/>
            <person name="Donnadieu C."/>
            <person name="Braasch I."/>
            <person name="Desvignes T."/>
            <person name="Postlethwait J."/>
            <person name="Bobe J."/>
            <person name="Guiguen Y."/>
        </authorList>
    </citation>
    <scope>NUCLEOTIDE SEQUENCE</scope>
    <source>
        <strain evidence="2">M-15738</strain>
        <tissue evidence="2">Blood</tissue>
    </source>
</reference>
<accession>A0AAV6HEA2</accession>
<dbReference type="AlphaFoldDB" id="A0AAV6HEA2"/>
<proteinExistence type="predicted"/>
<evidence type="ECO:0000313" key="2">
    <source>
        <dbReference type="EMBL" id="KAG5284829.1"/>
    </source>
</evidence>
<protein>
    <submittedName>
        <fullName evidence="2">Uncharacterized protein</fullName>
    </submittedName>
</protein>
<feature type="region of interest" description="Disordered" evidence="1">
    <location>
        <begin position="195"/>
        <end position="225"/>
    </location>
</feature>
<sequence length="225" mass="26666">MEKWKSHVRGELFKRDYIQKDPFHGLFVSLSSLEEKVDLRDKLLDGLQGCVERHGCGAYDDLSLKHQLALRESEQDRMKFREQLRDLTAALYLKEAELQYCHAQVVRFRNEALVFGREMATLKTNMADYEYSLELQSKELTSQRWELVALRNELSAVRQEKEELLERWMKEKRLEASRVNKFNQMQERWHRFAEHMGTPTHPEAQQLHPADGEQDLEDEPSVMKS</sequence>
<evidence type="ECO:0000256" key="1">
    <source>
        <dbReference type="SAM" id="MobiDB-lite"/>
    </source>
</evidence>
<keyword evidence="3" id="KW-1185">Reference proteome</keyword>
<dbReference type="EMBL" id="JADWDJ010000002">
    <property type="protein sequence ID" value="KAG5284829.1"/>
    <property type="molecule type" value="Genomic_DNA"/>
</dbReference>
<evidence type="ECO:0000313" key="3">
    <source>
        <dbReference type="Proteomes" id="UP000823561"/>
    </source>
</evidence>
<feature type="compositionally biased region" description="Acidic residues" evidence="1">
    <location>
        <begin position="212"/>
        <end position="225"/>
    </location>
</feature>